<accession>A0ABU2F6L1</accession>
<evidence type="ECO:0000313" key="2">
    <source>
        <dbReference type="EMBL" id="MDS0257908.1"/>
    </source>
</evidence>
<dbReference type="Proteomes" id="UP001259659">
    <property type="component" value="Unassembled WGS sequence"/>
</dbReference>
<comment type="caution">
    <text evidence="2">The sequence shown here is derived from an EMBL/GenBank/DDBJ whole genome shotgun (WGS) entry which is preliminary data.</text>
</comment>
<evidence type="ECO:0000256" key="1">
    <source>
        <dbReference type="SAM" id="Phobius"/>
    </source>
</evidence>
<dbReference type="RefSeq" id="WP_310917472.1">
    <property type="nucleotide sequence ID" value="NZ_JAMQON010000001.1"/>
</dbReference>
<protein>
    <submittedName>
        <fullName evidence="2">Uncharacterized protein</fullName>
    </submittedName>
</protein>
<dbReference type="EMBL" id="JAMQON010000001">
    <property type="protein sequence ID" value="MDS0257908.1"/>
    <property type="molecule type" value="Genomic_DNA"/>
</dbReference>
<keyword evidence="1" id="KW-0812">Transmembrane</keyword>
<organism evidence="2 3">
    <name type="scientific">Haloarcula saliterrae</name>
    <dbReference type="NCBI Taxonomy" id="2950534"/>
    <lineage>
        <taxon>Archaea</taxon>
        <taxon>Methanobacteriati</taxon>
        <taxon>Methanobacteriota</taxon>
        <taxon>Stenosarchaea group</taxon>
        <taxon>Halobacteria</taxon>
        <taxon>Halobacteriales</taxon>
        <taxon>Haloarculaceae</taxon>
        <taxon>Haloarcula</taxon>
    </lineage>
</organism>
<keyword evidence="1" id="KW-0472">Membrane</keyword>
<evidence type="ECO:0000313" key="3">
    <source>
        <dbReference type="Proteomes" id="UP001259659"/>
    </source>
</evidence>
<reference evidence="2 3" key="1">
    <citation type="submission" date="2022-06" db="EMBL/GenBank/DDBJ databases">
        <title>Haloarcula sp. a new haloarchaeum isolate from saline soil.</title>
        <authorList>
            <person name="Strakova D."/>
            <person name="Galisteo C."/>
            <person name="Sanchez-Porro C."/>
            <person name="Ventosa A."/>
        </authorList>
    </citation>
    <scope>NUCLEOTIDE SEQUENCE [LARGE SCALE GENOMIC DNA]</scope>
    <source>
        <strain evidence="2 3">S1CR25-12</strain>
    </source>
</reference>
<name>A0ABU2F6L1_9EURY</name>
<feature type="transmembrane region" description="Helical" evidence="1">
    <location>
        <begin position="42"/>
        <end position="62"/>
    </location>
</feature>
<gene>
    <name evidence="2" type="ORF">NDI56_00635</name>
</gene>
<keyword evidence="3" id="KW-1185">Reference proteome</keyword>
<keyword evidence="1" id="KW-1133">Transmembrane helix</keyword>
<sequence length="75" mass="8104">MSTLDWIGGSVLLSTAVLVFSRPRQTEPTSYLEGVLETQLGTGVEAALLVVAFAVAGGLKLYQRRGDNRPWVPDE</sequence>
<proteinExistence type="predicted"/>